<protein>
    <submittedName>
        <fullName evidence="3">Aldo/keto reductase</fullName>
    </submittedName>
</protein>
<gene>
    <name evidence="3" type="ORF">ACFOUW_22110</name>
</gene>
<dbReference type="Pfam" id="PF00248">
    <property type="entry name" value="Aldo_ket_red"/>
    <property type="match status" value="1"/>
</dbReference>
<dbReference type="EMBL" id="JBHRZH010000019">
    <property type="protein sequence ID" value="MFC3763550.1"/>
    <property type="molecule type" value="Genomic_DNA"/>
</dbReference>
<proteinExistence type="predicted"/>
<keyword evidence="1" id="KW-0560">Oxidoreductase</keyword>
<dbReference type="PANTHER" id="PTHR43625:SF40">
    <property type="entry name" value="ALDO-KETO REDUCTASE YAKC [NADP(+)]"/>
    <property type="match status" value="1"/>
</dbReference>
<evidence type="ECO:0000313" key="3">
    <source>
        <dbReference type="EMBL" id="MFC3763550.1"/>
    </source>
</evidence>
<dbReference type="PRINTS" id="PR00069">
    <property type="entry name" value="ALDKETRDTASE"/>
</dbReference>
<dbReference type="InterPro" id="IPR050791">
    <property type="entry name" value="Aldo-Keto_reductase"/>
</dbReference>
<dbReference type="Gene3D" id="3.20.20.100">
    <property type="entry name" value="NADP-dependent oxidoreductase domain"/>
    <property type="match status" value="1"/>
</dbReference>
<dbReference type="InterPro" id="IPR020471">
    <property type="entry name" value="AKR"/>
</dbReference>
<name>A0ABV7YE07_9ACTN</name>
<dbReference type="InterPro" id="IPR023210">
    <property type="entry name" value="NADP_OxRdtase_dom"/>
</dbReference>
<evidence type="ECO:0000313" key="4">
    <source>
        <dbReference type="Proteomes" id="UP001595699"/>
    </source>
</evidence>
<evidence type="ECO:0000259" key="2">
    <source>
        <dbReference type="Pfam" id="PF00248"/>
    </source>
</evidence>
<reference evidence="4" key="1">
    <citation type="journal article" date="2019" name="Int. J. Syst. Evol. Microbiol.">
        <title>The Global Catalogue of Microorganisms (GCM) 10K type strain sequencing project: providing services to taxonomists for standard genome sequencing and annotation.</title>
        <authorList>
            <consortium name="The Broad Institute Genomics Platform"/>
            <consortium name="The Broad Institute Genome Sequencing Center for Infectious Disease"/>
            <person name="Wu L."/>
            <person name="Ma J."/>
        </authorList>
    </citation>
    <scope>NUCLEOTIDE SEQUENCE [LARGE SCALE GENOMIC DNA]</scope>
    <source>
        <strain evidence="4">CGMCC 4.7241</strain>
    </source>
</reference>
<sequence>MNLGDLTVHRLGFGALRLKLSDRETSKQILRRAVELGVTFVDTADSYHLGQNEELIAEALHPYAKDLVIGTKAGQAHPGDDWIPLGRPEYLRQQAELSLRRLRLERIDLFQLHRVDPKVPFEEQLGALKRLQDEGKVRHVGLSEVGIDEIEAANAITPIVSVQNLYNLSQRRSETVLDYCEAKGIAFLPWLPVQPSARTPDDALEQVAKKHGVSTTRVALAWLLARSPVMLPIPGTSKREHLEDNLAAVDLELTDEDRKLLGGVTVHS</sequence>
<dbReference type="InterPro" id="IPR036812">
    <property type="entry name" value="NAD(P)_OxRdtase_dom_sf"/>
</dbReference>
<feature type="domain" description="NADP-dependent oxidoreductase" evidence="2">
    <location>
        <begin position="10"/>
        <end position="259"/>
    </location>
</feature>
<dbReference type="CDD" id="cd19088">
    <property type="entry name" value="AKR_AKR13B1"/>
    <property type="match status" value="1"/>
</dbReference>
<keyword evidence="4" id="KW-1185">Reference proteome</keyword>
<dbReference type="RefSeq" id="WP_205115596.1">
    <property type="nucleotide sequence ID" value="NZ_JAFBCM010000001.1"/>
</dbReference>
<evidence type="ECO:0000256" key="1">
    <source>
        <dbReference type="ARBA" id="ARBA00023002"/>
    </source>
</evidence>
<organism evidence="3 4">
    <name type="scientific">Tenggerimyces flavus</name>
    <dbReference type="NCBI Taxonomy" id="1708749"/>
    <lineage>
        <taxon>Bacteria</taxon>
        <taxon>Bacillati</taxon>
        <taxon>Actinomycetota</taxon>
        <taxon>Actinomycetes</taxon>
        <taxon>Propionibacteriales</taxon>
        <taxon>Nocardioidaceae</taxon>
        <taxon>Tenggerimyces</taxon>
    </lineage>
</organism>
<comment type="caution">
    <text evidence="3">The sequence shown here is derived from an EMBL/GenBank/DDBJ whole genome shotgun (WGS) entry which is preliminary data.</text>
</comment>
<dbReference type="Proteomes" id="UP001595699">
    <property type="component" value="Unassembled WGS sequence"/>
</dbReference>
<dbReference type="SUPFAM" id="SSF51430">
    <property type="entry name" value="NAD(P)-linked oxidoreductase"/>
    <property type="match status" value="1"/>
</dbReference>
<accession>A0ABV7YE07</accession>
<dbReference type="PANTHER" id="PTHR43625">
    <property type="entry name" value="AFLATOXIN B1 ALDEHYDE REDUCTASE"/>
    <property type="match status" value="1"/>
</dbReference>